<reference evidence="2" key="1">
    <citation type="submission" date="2018-02" db="EMBL/GenBank/DDBJ databases">
        <authorList>
            <person name="Cohen D.B."/>
            <person name="Kent A.D."/>
        </authorList>
    </citation>
    <scope>NUCLEOTIDE SEQUENCE</scope>
</reference>
<organism evidence="2">
    <name type="scientific">Fagus sylvatica</name>
    <name type="common">Beechnut</name>
    <dbReference type="NCBI Taxonomy" id="28930"/>
    <lineage>
        <taxon>Eukaryota</taxon>
        <taxon>Viridiplantae</taxon>
        <taxon>Streptophyta</taxon>
        <taxon>Embryophyta</taxon>
        <taxon>Tracheophyta</taxon>
        <taxon>Spermatophyta</taxon>
        <taxon>Magnoliopsida</taxon>
        <taxon>eudicotyledons</taxon>
        <taxon>Gunneridae</taxon>
        <taxon>Pentapetalae</taxon>
        <taxon>rosids</taxon>
        <taxon>fabids</taxon>
        <taxon>Fagales</taxon>
        <taxon>Fagaceae</taxon>
        <taxon>Fagus</taxon>
    </lineage>
</organism>
<dbReference type="Pfam" id="PF00646">
    <property type="entry name" value="F-box"/>
    <property type="match status" value="1"/>
</dbReference>
<dbReference type="InterPro" id="IPR050796">
    <property type="entry name" value="SCF_F-box_component"/>
</dbReference>
<evidence type="ECO:0000313" key="2">
    <source>
        <dbReference type="EMBL" id="SPD25065.1"/>
    </source>
</evidence>
<dbReference type="PANTHER" id="PTHR31672">
    <property type="entry name" value="BNACNNG10540D PROTEIN"/>
    <property type="match status" value="1"/>
</dbReference>
<dbReference type="InterPro" id="IPR001810">
    <property type="entry name" value="F-box_dom"/>
</dbReference>
<dbReference type="EMBL" id="OIVN01006090">
    <property type="protein sequence ID" value="SPD25065.1"/>
    <property type="molecule type" value="Genomic_DNA"/>
</dbReference>
<dbReference type="AlphaFoldDB" id="A0A2N9IL78"/>
<dbReference type="InterPro" id="IPR017451">
    <property type="entry name" value="F-box-assoc_interact_dom"/>
</dbReference>
<dbReference type="PROSITE" id="PS50181">
    <property type="entry name" value="FBOX"/>
    <property type="match status" value="1"/>
</dbReference>
<accession>A0A2N9IL78</accession>
<feature type="domain" description="F-box" evidence="1">
    <location>
        <begin position="1"/>
        <end position="46"/>
    </location>
</feature>
<name>A0A2N9IL78_FAGSY</name>
<dbReference type="InterPro" id="IPR006527">
    <property type="entry name" value="F-box-assoc_dom_typ1"/>
</dbReference>
<sequence length="384" mass="44344">MSTYLPEDVVEKILSCLPSKSLIRFRCISKACLALIGNPDLLSKKLLNNSILTTKSEDPSPSLLVAEVADKSNPTKQIYSFLSYDTLNCESRTHHDHDLDIVASCHGLVCFYEYYGENDLYLWNPAMSSSGLKALPPLPRPYSTRHVDSFAVGFGFDPRSNDFKVVRVFNESYSQYVVLYSLNSGSWREIKADVNMLRRFHPTSRTTTYVNEMFFWWMSEKNDNRIVGFDFSDEVFSTTPLPDANVVGNYDLWWSALNVLNGSIAMTLFHCTKERKMYYDIWVLLELGVKESWTKLFTIKPSSHLGRPLGFWKNGELFMVNIERQLVLYDPFTHTTKNLQLDGTTETRQVVLYTQSSVTNKRKILGYERKSFLEVWFNVPFLFI</sequence>
<dbReference type="InterPro" id="IPR036047">
    <property type="entry name" value="F-box-like_dom_sf"/>
</dbReference>
<dbReference type="NCBIfam" id="TIGR01640">
    <property type="entry name" value="F_box_assoc_1"/>
    <property type="match status" value="1"/>
</dbReference>
<gene>
    <name evidence="2" type="ORF">FSB_LOCUS52947</name>
</gene>
<dbReference type="SUPFAM" id="SSF81383">
    <property type="entry name" value="F-box domain"/>
    <property type="match status" value="1"/>
</dbReference>
<proteinExistence type="predicted"/>
<dbReference type="Pfam" id="PF07734">
    <property type="entry name" value="FBA_1"/>
    <property type="match status" value="1"/>
</dbReference>
<dbReference type="SMART" id="SM00256">
    <property type="entry name" value="FBOX"/>
    <property type="match status" value="1"/>
</dbReference>
<evidence type="ECO:0000259" key="1">
    <source>
        <dbReference type="PROSITE" id="PS50181"/>
    </source>
</evidence>
<dbReference type="PANTHER" id="PTHR31672:SF13">
    <property type="entry name" value="F-BOX PROTEIN CPR30-LIKE"/>
    <property type="match status" value="1"/>
</dbReference>
<protein>
    <recommendedName>
        <fullName evidence="1">F-box domain-containing protein</fullName>
    </recommendedName>
</protein>